<dbReference type="EMBL" id="JAPAIP010000002">
    <property type="protein sequence ID" value="MCW1075825.1"/>
    <property type="molecule type" value="Genomic_DNA"/>
</dbReference>
<dbReference type="SUPFAM" id="SSF143517">
    <property type="entry name" value="TRCF domain-like"/>
    <property type="match status" value="1"/>
</dbReference>
<evidence type="ECO:0000256" key="3">
    <source>
        <dbReference type="ARBA" id="ARBA00022741"/>
    </source>
</evidence>
<keyword evidence="2 13" id="KW-0963">Cytoplasm</keyword>
<evidence type="ECO:0000256" key="12">
    <source>
        <dbReference type="ARBA" id="ARBA00070128"/>
    </source>
</evidence>
<dbReference type="InterPro" id="IPR001650">
    <property type="entry name" value="Helicase_C-like"/>
</dbReference>
<dbReference type="InterPro" id="IPR047112">
    <property type="entry name" value="RecG/Mfd"/>
</dbReference>
<dbReference type="Pfam" id="PF17757">
    <property type="entry name" value="UvrB_inter"/>
    <property type="match status" value="1"/>
</dbReference>
<evidence type="ECO:0000256" key="9">
    <source>
        <dbReference type="ARBA" id="ARBA00023204"/>
    </source>
</evidence>
<dbReference type="GO" id="GO:0006355">
    <property type="term" value="P:regulation of DNA-templated transcription"/>
    <property type="evidence" value="ECO:0007669"/>
    <property type="project" value="UniProtKB-UniRule"/>
</dbReference>
<dbReference type="Gene3D" id="3.40.50.11180">
    <property type="match status" value="1"/>
</dbReference>
<evidence type="ECO:0000256" key="10">
    <source>
        <dbReference type="ARBA" id="ARBA00061104"/>
    </source>
</evidence>
<keyword evidence="8 13" id="KW-0238">DNA-binding</keyword>
<feature type="domain" description="Helicase C-terminal" evidence="15">
    <location>
        <begin position="812"/>
        <end position="966"/>
    </location>
</feature>
<proteinExistence type="inferred from homology"/>
<evidence type="ECO:0000259" key="14">
    <source>
        <dbReference type="PROSITE" id="PS51192"/>
    </source>
</evidence>
<dbReference type="Gene3D" id="3.90.1150.50">
    <property type="entry name" value="Transcription-repair-coupling factor, D7 domain"/>
    <property type="match status" value="1"/>
</dbReference>
<evidence type="ECO:0000256" key="6">
    <source>
        <dbReference type="ARBA" id="ARBA00022806"/>
    </source>
</evidence>
<dbReference type="GO" id="GO:0005524">
    <property type="term" value="F:ATP binding"/>
    <property type="evidence" value="ECO:0007669"/>
    <property type="project" value="UniProtKB-UniRule"/>
</dbReference>
<feature type="domain" description="Helicase ATP-binding" evidence="14">
    <location>
        <begin position="630"/>
        <end position="791"/>
    </location>
</feature>
<dbReference type="HAMAP" id="MF_00969">
    <property type="entry name" value="TRCF"/>
    <property type="match status" value="1"/>
</dbReference>
<dbReference type="GO" id="GO:0000716">
    <property type="term" value="P:transcription-coupled nucleotide-excision repair, DNA damage recognition"/>
    <property type="evidence" value="ECO:0007669"/>
    <property type="project" value="UniProtKB-UniRule"/>
</dbReference>
<dbReference type="GO" id="GO:0005737">
    <property type="term" value="C:cytoplasm"/>
    <property type="evidence" value="ECO:0007669"/>
    <property type="project" value="UniProtKB-SubCell"/>
</dbReference>
<keyword evidence="7 13" id="KW-0067">ATP-binding</keyword>
<dbReference type="Proteomes" id="UP001208682">
    <property type="component" value="Unassembled WGS sequence"/>
</dbReference>
<dbReference type="PROSITE" id="PS51192">
    <property type="entry name" value="HELICASE_ATP_BIND_1"/>
    <property type="match status" value="1"/>
</dbReference>
<evidence type="ECO:0000313" key="16">
    <source>
        <dbReference type="EMBL" id="MCW1075825.1"/>
    </source>
</evidence>
<evidence type="ECO:0000256" key="1">
    <source>
        <dbReference type="ARBA" id="ARBA00004496"/>
    </source>
</evidence>
<dbReference type="InterPro" id="IPR014001">
    <property type="entry name" value="Helicase_ATP-bd"/>
</dbReference>
<dbReference type="SMART" id="SM00487">
    <property type="entry name" value="DEXDc"/>
    <property type="match status" value="1"/>
</dbReference>
<keyword evidence="3 13" id="KW-0547">Nucleotide-binding</keyword>
<reference evidence="16 17" key="1">
    <citation type="submission" date="2022-10" db="EMBL/GenBank/DDBJ databases">
        <title>Comparative genomic study of S. anginosus.</title>
        <authorList>
            <person name="Prasad A."/>
            <person name="Ene A."/>
            <person name="Jablonska S."/>
            <person name="Du J."/>
            <person name="Wolfe A.J."/>
            <person name="Putonti C."/>
        </authorList>
    </citation>
    <scope>NUCLEOTIDE SEQUENCE [LARGE SCALE GENOMIC DNA]</scope>
    <source>
        <strain evidence="16 17">UMB1339</strain>
    </source>
</reference>
<evidence type="ECO:0000256" key="5">
    <source>
        <dbReference type="ARBA" id="ARBA00022801"/>
    </source>
</evidence>
<dbReference type="InterPro" id="IPR003711">
    <property type="entry name" value="CarD-like/TRCF_RID"/>
</dbReference>
<dbReference type="InterPro" id="IPR037235">
    <property type="entry name" value="TRCF-like_C_D7"/>
</dbReference>
<protein>
    <recommendedName>
        <fullName evidence="12 13">Transcription-repair-coupling factor</fullName>
        <shortName evidence="13">TRCF</shortName>
        <ecNumber evidence="13">3.6.4.-</ecNumber>
    </recommendedName>
</protein>
<sequence>MDKKMDIIELFNQNKQIVDWQRNLNKSTRQLLMGLSSSTKAITMASCVEENHKILILTSTYSEAERLSSDLIGLVGEERVYTFLADDTPLAEFVFSSQEKIFSRLEALDFLLDSQQSGFLIVNVAASQLFLPNPVNFNSAYIDLKIGQEYELKDLISQLLNSGYKQVSQVLKQGEFSLRGDILDIFERSSQMPFRVEFFGDEVDGIRLFNPENQISIQNVEHVHIHPATDIIFTKADYKSAQKKIENLIEKTVDSTSKSYLEEILASTKEQIQHTDIRKLLSYFYQNEWTILDYLPKHSPIFFDDFQKIMNRYAQFQLETANLLTEDLQTSKAVENQSYFVDVYSIFRKYKPATFFSNFHKGLGNLKFDSLYQFNQYPMQEFFSQFQLLKEEISRYKKSNYTVIIQSNSLLTLQSLHKSLQEYEIPLDYVNDTKIHKHAVQLVEGRLIQGFNFVDEKIVLITEYDILQKKVKRKVRRQSISNAERLKNYNELEKGDYVVHNVHGIGRYLGIETIEISGIHRDYLTIQYQNADRISIPVDQIHLLSKYVASDGKAPKINKLNDGRFQKTKQRVQHQVEDIAEDLIKLYAERSQLKGFAFSSDDSYQQEFDNDFPYVETEDQLRSIKEVKKDMESDHPMDRLLVGDVGFGKTEVAMRAAFKAVNDHKQVVILVPTTVLAQQHYTNFKDRFNDFPINIEVLSRFKSKSEQKIILKKLKKGQVDIIIGTHRLLSKDIVFADLGLIVIDEEQRFGVKHKEKLKELKTKVDVLTLTATPIPRTLHMSMLGIRDLSVIETPPTNRYPVQTYVLENNATVIRDAVLREMDRGGQVYYLYNKVDTMERKVSELKELIPEAYIGYVHGQMSEILLENTLLDFINGEYDILVTTTIIETGVDIPNVNTLFIENADHMGLSTLYQLRGRIGRSNRIAYAYLMYRPDKVLTEISEKRLETIKGFTELGSGFKIAMRDLSIRGAGNILGSSQSGFIDSVGFEMYSQLLEEAIAKKQGKEKRRQKGNAEINLQIDAYLPSDYIADERQKIEIYKRIREIDSRVNYEELQNELMDRFGEYPDVVAFLLEIGLVKSYLDQAFVQLVEKKQQAVIVRFEKVSQQFFLTQDYFEALSVTNLKARISENKGLIEVIFDVKNKKDYEILEGLLQFSEKLVEIKNQKKNC</sequence>
<evidence type="ECO:0000256" key="13">
    <source>
        <dbReference type="HAMAP-Rule" id="MF_00969"/>
    </source>
</evidence>
<comment type="function">
    <text evidence="13">Couples transcription and DNA repair by recognizing RNA polymerase (RNAP) stalled at DNA lesions. Mediates ATP-dependent release of RNAP and its truncated transcript from the DNA, and recruitment of nucleotide excision repair machinery to the damaged site.</text>
</comment>
<dbReference type="GO" id="GO:0003677">
    <property type="term" value="F:DNA binding"/>
    <property type="evidence" value="ECO:0007669"/>
    <property type="project" value="UniProtKB-UniRule"/>
</dbReference>
<dbReference type="InterPro" id="IPR036101">
    <property type="entry name" value="CarD-like/TRCF_RID_sf"/>
</dbReference>
<dbReference type="InterPro" id="IPR041471">
    <property type="entry name" value="UvrB_inter"/>
</dbReference>
<dbReference type="NCBIfam" id="TIGR00580">
    <property type="entry name" value="mfd"/>
    <property type="match status" value="1"/>
</dbReference>
<dbReference type="GO" id="GO:0004386">
    <property type="term" value="F:helicase activity"/>
    <property type="evidence" value="ECO:0007669"/>
    <property type="project" value="UniProtKB-KW"/>
</dbReference>
<dbReference type="InterPro" id="IPR004576">
    <property type="entry name" value="Mfd"/>
</dbReference>
<dbReference type="Pfam" id="PF00271">
    <property type="entry name" value="Helicase_C"/>
    <property type="match status" value="1"/>
</dbReference>
<dbReference type="InterPro" id="IPR011545">
    <property type="entry name" value="DEAD/DEAH_box_helicase_dom"/>
</dbReference>
<dbReference type="Gene3D" id="2.40.10.170">
    <property type="match status" value="1"/>
</dbReference>
<comment type="similarity">
    <text evidence="10 13">In the N-terminal section; belongs to the UvrB family.</text>
</comment>
<evidence type="ECO:0000256" key="2">
    <source>
        <dbReference type="ARBA" id="ARBA00022490"/>
    </source>
</evidence>
<dbReference type="SUPFAM" id="SSF141259">
    <property type="entry name" value="CarD-like"/>
    <property type="match status" value="1"/>
</dbReference>
<comment type="caution">
    <text evidence="16">The sequence shown here is derived from an EMBL/GenBank/DDBJ whole genome shotgun (WGS) entry which is preliminary data.</text>
</comment>
<keyword evidence="4 13" id="KW-0227">DNA damage</keyword>
<dbReference type="Gene3D" id="3.40.50.300">
    <property type="entry name" value="P-loop containing nucleotide triphosphate hydrolases"/>
    <property type="match status" value="2"/>
</dbReference>
<evidence type="ECO:0000259" key="15">
    <source>
        <dbReference type="PROSITE" id="PS51194"/>
    </source>
</evidence>
<dbReference type="Pfam" id="PF03461">
    <property type="entry name" value="TRCF"/>
    <property type="match status" value="1"/>
</dbReference>
<dbReference type="Pfam" id="PF00270">
    <property type="entry name" value="DEAD"/>
    <property type="match status" value="1"/>
</dbReference>
<dbReference type="PANTHER" id="PTHR47964:SF1">
    <property type="entry name" value="ATP-DEPENDENT DNA HELICASE HOMOLOG RECG, CHLOROPLASTIC"/>
    <property type="match status" value="1"/>
</dbReference>
<dbReference type="InterPro" id="IPR005118">
    <property type="entry name" value="TRCF_C"/>
</dbReference>
<dbReference type="AlphaFoldDB" id="A0ABD4TZN1"/>
<gene>
    <name evidence="13 16" type="primary">mfd</name>
    <name evidence="16" type="ORF">OJ589_01335</name>
</gene>
<name>A0ABD4TZN1_STRAP</name>
<dbReference type="CDD" id="cd17991">
    <property type="entry name" value="DEXHc_TRCF"/>
    <property type="match status" value="1"/>
</dbReference>
<keyword evidence="6" id="KW-0347">Helicase</keyword>
<dbReference type="Pfam" id="PF02559">
    <property type="entry name" value="CarD_TRCF_RID"/>
    <property type="match status" value="1"/>
</dbReference>
<dbReference type="SMART" id="SM01058">
    <property type="entry name" value="CarD_TRCF"/>
    <property type="match status" value="1"/>
</dbReference>
<evidence type="ECO:0000256" key="4">
    <source>
        <dbReference type="ARBA" id="ARBA00022763"/>
    </source>
</evidence>
<dbReference type="EC" id="3.6.4.-" evidence="13"/>
<keyword evidence="9 13" id="KW-0234">DNA repair</keyword>
<dbReference type="GO" id="GO:0016787">
    <property type="term" value="F:hydrolase activity"/>
    <property type="evidence" value="ECO:0007669"/>
    <property type="project" value="UniProtKB-KW"/>
</dbReference>
<evidence type="ECO:0000256" key="8">
    <source>
        <dbReference type="ARBA" id="ARBA00023125"/>
    </source>
</evidence>
<evidence type="ECO:0000256" key="11">
    <source>
        <dbReference type="ARBA" id="ARBA00061399"/>
    </source>
</evidence>
<dbReference type="FunFam" id="3.40.50.300:FF:000546">
    <property type="entry name" value="Transcription-repair-coupling factor"/>
    <property type="match status" value="1"/>
</dbReference>
<evidence type="ECO:0000313" key="17">
    <source>
        <dbReference type="Proteomes" id="UP001208682"/>
    </source>
</evidence>
<evidence type="ECO:0000256" key="7">
    <source>
        <dbReference type="ARBA" id="ARBA00022840"/>
    </source>
</evidence>
<dbReference type="SUPFAM" id="SSF52540">
    <property type="entry name" value="P-loop containing nucleoside triphosphate hydrolases"/>
    <property type="match status" value="4"/>
</dbReference>
<dbReference type="PROSITE" id="PS51194">
    <property type="entry name" value="HELICASE_CTER"/>
    <property type="match status" value="1"/>
</dbReference>
<accession>A0ABD4TZN1</accession>
<organism evidence="16 17">
    <name type="scientific">Streptococcus anginosus</name>
    <dbReference type="NCBI Taxonomy" id="1328"/>
    <lineage>
        <taxon>Bacteria</taxon>
        <taxon>Bacillati</taxon>
        <taxon>Bacillota</taxon>
        <taxon>Bacilli</taxon>
        <taxon>Lactobacillales</taxon>
        <taxon>Streptococcaceae</taxon>
        <taxon>Streptococcus</taxon>
        <taxon>Streptococcus anginosus group</taxon>
    </lineage>
</organism>
<comment type="subcellular location">
    <subcellularLocation>
        <location evidence="1 13">Cytoplasm</location>
    </subcellularLocation>
</comment>
<comment type="similarity">
    <text evidence="11 13">In the C-terminal section; belongs to the helicase family. RecG subfamily.</text>
</comment>
<dbReference type="SMART" id="SM00982">
    <property type="entry name" value="TRCF"/>
    <property type="match status" value="1"/>
</dbReference>
<dbReference type="PANTHER" id="PTHR47964">
    <property type="entry name" value="ATP-DEPENDENT DNA HELICASE HOMOLOG RECG, CHLOROPLASTIC"/>
    <property type="match status" value="1"/>
</dbReference>
<keyword evidence="5 13" id="KW-0378">Hydrolase</keyword>
<dbReference type="RefSeq" id="WP_106382324.1">
    <property type="nucleotide sequence ID" value="NZ_CP183189.1"/>
</dbReference>
<dbReference type="SMART" id="SM00490">
    <property type="entry name" value="HELICc"/>
    <property type="match status" value="1"/>
</dbReference>
<dbReference type="InterPro" id="IPR027417">
    <property type="entry name" value="P-loop_NTPase"/>
</dbReference>
<dbReference type="Gene3D" id="3.30.2060.10">
    <property type="entry name" value="Penicillin-binding protein 1b domain"/>
    <property type="match status" value="1"/>
</dbReference>